<accession>A0A286P3B6</accession>
<dbReference type="PANTHER" id="PTHR34219">
    <property type="entry name" value="IRON-REGULATED INNER MEMBRANE PROTEIN-RELATED"/>
    <property type="match status" value="1"/>
</dbReference>
<keyword evidence="4" id="KW-0812">Transmembrane</keyword>
<gene>
    <name evidence="5" type="ORF">sS8_0170</name>
</gene>
<evidence type="ECO:0000256" key="2">
    <source>
        <dbReference type="ARBA" id="ARBA00023136"/>
    </source>
</evidence>
<evidence type="ECO:0000313" key="5">
    <source>
        <dbReference type="EMBL" id="BBA32138.1"/>
    </source>
</evidence>
<evidence type="ECO:0000256" key="4">
    <source>
        <dbReference type="SAM" id="Phobius"/>
    </source>
</evidence>
<dbReference type="AlphaFoldDB" id="A0A286P3B6"/>
<protein>
    <submittedName>
        <fullName evidence="5">Putative iron-regulated membrane protein</fullName>
    </submittedName>
</protein>
<evidence type="ECO:0000313" key="6">
    <source>
        <dbReference type="Proteomes" id="UP000266313"/>
    </source>
</evidence>
<dbReference type="Pfam" id="PF03929">
    <property type="entry name" value="PepSY_TM"/>
    <property type="match status" value="1"/>
</dbReference>
<feature type="transmembrane region" description="Helical" evidence="4">
    <location>
        <begin position="86"/>
        <end position="109"/>
    </location>
</feature>
<proteinExistence type="predicted"/>
<reference evidence="5 6" key="1">
    <citation type="submission" date="2016-12" db="EMBL/GenBank/DDBJ databases">
        <title>Genome sequencing of Methylocaldum marinum.</title>
        <authorList>
            <person name="Takeuchi M."/>
            <person name="Kamagata Y."/>
            <person name="Hiraoka S."/>
            <person name="Oshima K."/>
            <person name="Hattori M."/>
            <person name="Iwasaki W."/>
        </authorList>
    </citation>
    <scope>NUCLEOTIDE SEQUENCE [LARGE SCALE GENOMIC DNA]</scope>
    <source>
        <strain evidence="5 6">S8</strain>
    </source>
</reference>
<dbReference type="EMBL" id="AP017928">
    <property type="protein sequence ID" value="BBA32138.1"/>
    <property type="molecule type" value="Genomic_DNA"/>
</dbReference>
<dbReference type="InterPro" id="IPR005625">
    <property type="entry name" value="PepSY-ass_TM"/>
</dbReference>
<name>A0A286P3B6_9GAMM</name>
<keyword evidence="6" id="KW-1185">Reference proteome</keyword>
<dbReference type="SUPFAM" id="SSF56935">
    <property type="entry name" value="Porins"/>
    <property type="match status" value="1"/>
</dbReference>
<dbReference type="InterPro" id="IPR036942">
    <property type="entry name" value="Beta-barrel_TonB_sf"/>
</dbReference>
<evidence type="ECO:0000256" key="3">
    <source>
        <dbReference type="ARBA" id="ARBA00023237"/>
    </source>
</evidence>
<evidence type="ECO:0000256" key="1">
    <source>
        <dbReference type="ARBA" id="ARBA00004442"/>
    </source>
</evidence>
<dbReference type="Gene3D" id="2.40.170.20">
    <property type="entry name" value="TonB-dependent receptor, beta-barrel domain"/>
    <property type="match status" value="1"/>
</dbReference>
<dbReference type="Proteomes" id="UP000266313">
    <property type="component" value="Chromosome"/>
</dbReference>
<keyword evidence="4" id="KW-1133">Transmembrane helix</keyword>
<dbReference type="GO" id="GO:0009279">
    <property type="term" value="C:cell outer membrane"/>
    <property type="evidence" value="ECO:0007669"/>
    <property type="project" value="UniProtKB-SubCell"/>
</dbReference>
<keyword evidence="2 4" id="KW-0472">Membrane</keyword>
<dbReference type="KEGG" id="mmai:sS8_0170"/>
<dbReference type="PANTHER" id="PTHR34219:SF5">
    <property type="entry name" value="BLR4505 PROTEIN"/>
    <property type="match status" value="1"/>
</dbReference>
<organism evidence="5 6">
    <name type="scientific">Methylocaldum marinum</name>
    <dbReference type="NCBI Taxonomy" id="1432792"/>
    <lineage>
        <taxon>Bacteria</taxon>
        <taxon>Pseudomonadati</taxon>
        <taxon>Pseudomonadota</taxon>
        <taxon>Gammaproteobacteria</taxon>
        <taxon>Methylococcales</taxon>
        <taxon>Methylococcaceae</taxon>
        <taxon>Methylocaldum</taxon>
    </lineage>
</organism>
<sequence length="115" mass="12502">MEILKGPGSTAFGQGGNGGGIINVVTKRPYDWFGAEVSFTRGGWDGFDADTGKLKLLLLPTGQHAGNTMTSWLFALHEANVFGLPYRFFVCLLGLAIVMLSVTGIVIWLKKRRAR</sequence>
<keyword evidence="3" id="KW-0998">Cell outer membrane</keyword>
<comment type="subcellular location">
    <subcellularLocation>
        <location evidence="1">Cell outer membrane</location>
    </subcellularLocation>
</comment>